<keyword evidence="3" id="KW-1185">Reference proteome</keyword>
<dbReference type="Pfam" id="PF12146">
    <property type="entry name" value="Hydrolase_4"/>
    <property type="match status" value="1"/>
</dbReference>
<dbReference type="GO" id="GO:0016787">
    <property type="term" value="F:hydrolase activity"/>
    <property type="evidence" value="ECO:0007669"/>
    <property type="project" value="UniProtKB-KW"/>
</dbReference>
<organism evidence="2 3">
    <name type="scientific">Pseudogemmobacter faecipullorum</name>
    <dbReference type="NCBI Taxonomy" id="2755041"/>
    <lineage>
        <taxon>Bacteria</taxon>
        <taxon>Pseudomonadati</taxon>
        <taxon>Pseudomonadota</taxon>
        <taxon>Alphaproteobacteria</taxon>
        <taxon>Rhodobacterales</taxon>
        <taxon>Paracoccaceae</taxon>
        <taxon>Pseudogemmobacter</taxon>
    </lineage>
</organism>
<dbReference type="PANTHER" id="PTHR11614">
    <property type="entry name" value="PHOSPHOLIPASE-RELATED"/>
    <property type="match status" value="1"/>
</dbReference>
<dbReference type="InterPro" id="IPR029058">
    <property type="entry name" value="AB_hydrolase_fold"/>
</dbReference>
<comment type="caution">
    <text evidence="2">The sequence shown here is derived from an EMBL/GenBank/DDBJ whole genome shotgun (WGS) entry which is preliminary data.</text>
</comment>
<evidence type="ECO:0000259" key="1">
    <source>
        <dbReference type="Pfam" id="PF12146"/>
    </source>
</evidence>
<sequence length="318" mass="34792">MAETAPLFETLADGPSGGRAFWLIAADDVRIRIGLWPGGDKGTVIFLPGRTEYIEKYGRAARALRERGWSVISLDWRGQGLSGRFLPDPMLGHVQQFSDYQRDLDALMAFLAAEGAAQGLNGPLMLMSHSMGGLIGLQALNRGLPFRAAVFSAPMWGVRIPLWRLPLAGVMRRLPMALPQDLHYAPTASGKSYVLKSGFAANHLTGCAETYAWLQSQLQAEPQLQLGGPSLGWLRSALRSCAAALQGPPPQLPAVIALGSEERIIRAAPIRRRIIGWQNCRLDLYEGARHEVPMERAPHRERFFDSADQLFSASAGLD</sequence>
<proteinExistence type="predicted"/>
<evidence type="ECO:0000313" key="3">
    <source>
        <dbReference type="Proteomes" id="UP001198571"/>
    </source>
</evidence>
<dbReference type="InterPro" id="IPR022742">
    <property type="entry name" value="Hydrolase_4"/>
</dbReference>
<feature type="domain" description="Serine aminopeptidase S33" evidence="1">
    <location>
        <begin position="41"/>
        <end position="296"/>
    </location>
</feature>
<accession>A0ABS8CGW0</accession>
<dbReference type="SUPFAM" id="SSF53474">
    <property type="entry name" value="alpha/beta-Hydrolases"/>
    <property type="match status" value="1"/>
</dbReference>
<protein>
    <submittedName>
        <fullName evidence="2">Alpha/beta hydrolase</fullName>
    </submittedName>
</protein>
<dbReference type="EMBL" id="JACDXX010000001">
    <property type="protein sequence ID" value="MCB5408405.1"/>
    <property type="molecule type" value="Genomic_DNA"/>
</dbReference>
<dbReference type="Proteomes" id="UP001198571">
    <property type="component" value="Unassembled WGS sequence"/>
</dbReference>
<evidence type="ECO:0000313" key="2">
    <source>
        <dbReference type="EMBL" id="MCB5408405.1"/>
    </source>
</evidence>
<reference evidence="2 3" key="1">
    <citation type="submission" date="2020-07" db="EMBL/GenBank/DDBJ databases">
        <title>Pseudogemmobacter sp. nov., isolated from poultry manure in Taiwan.</title>
        <authorList>
            <person name="Lin S.-Y."/>
            <person name="Tang Y.-S."/>
            <person name="Young C.-C."/>
        </authorList>
    </citation>
    <scope>NUCLEOTIDE SEQUENCE [LARGE SCALE GENOMIC DNA]</scope>
    <source>
        <strain evidence="2 3">CC-YST710</strain>
    </source>
</reference>
<dbReference type="Gene3D" id="3.40.50.1820">
    <property type="entry name" value="alpha/beta hydrolase"/>
    <property type="match status" value="1"/>
</dbReference>
<name>A0ABS8CGW0_9RHOB</name>
<gene>
    <name evidence="2" type="ORF">H0485_00100</name>
</gene>
<keyword evidence="2" id="KW-0378">Hydrolase</keyword>
<dbReference type="RefSeq" id="WP_226933281.1">
    <property type="nucleotide sequence ID" value="NZ_JACDXX010000001.1"/>
</dbReference>
<dbReference type="InterPro" id="IPR051044">
    <property type="entry name" value="MAG_DAG_Lipase"/>
</dbReference>